<dbReference type="Pfam" id="PF00149">
    <property type="entry name" value="Metallophos"/>
    <property type="match status" value="1"/>
</dbReference>
<keyword evidence="10" id="KW-1185">Reference proteome</keyword>
<evidence type="ECO:0000313" key="9">
    <source>
        <dbReference type="EMBL" id="MBA4613501.1"/>
    </source>
</evidence>
<keyword evidence="4 6" id="KW-0547">Nucleotide-binding</keyword>
<dbReference type="SUPFAM" id="SSF55816">
    <property type="entry name" value="5'-nucleotidase (syn. UDP-sugar hydrolase), C-terminal domain"/>
    <property type="match status" value="1"/>
</dbReference>
<evidence type="ECO:0000256" key="3">
    <source>
        <dbReference type="ARBA" id="ARBA00022729"/>
    </source>
</evidence>
<dbReference type="InterPro" id="IPR004843">
    <property type="entry name" value="Calcineurin-like_PHP"/>
</dbReference>
<feature type="chain" id="PRO_5033109114" evidence="6">
    <location>
        <begin position="23"/>
        <end position="537"/>
    </location>
</feature>
<dbReference type="SUPFAM" id="SSF56300">
    <property type="entry name" value="Metallo-dependent phosphatases"/>
    <property type="match status" value="1"/>
</dbReference>
<dbReference type="EMBL" id="JACEON010000020">
    <property type="protein sequence ID" value="MBA4613501.1"/>
    <property type="molecule type" value="Genomic_DNA"/>
</dbReference>
<dbReference type="Proteomes" id="UP000559404">
    <property type="component" value="Unassembled WGS sequence"/>
</dbReference>
<evidence type="ECO:0000256" key="1">
    <source>
        <dbReference type="ARBA" id="ARBA00006654"/>
    </source>
</evidence>
<keyword evidence="5 6" id="KW-0378">Hydrolase</keyword>
<evidence type="ECO:0000259" key="7">
    <source>
        <dbReference type="Pfam" id="PF00149"/>
    </source>
</evidence>
<dbReference type="FunFam" id="3.60.21.10:FF:000020">
    <property type="entry name" value="NT5E isoform 4"/>
    <property type="match status" value="1"/>
</dbReference>
<sequence length="537" mass="56852">MKRLVYGLSLALLGLGATPSQADYALTILHINDLHSRLEPITKYDSTCAADDDAEGKCFGGIARVKAKVDERRAALAAEGKNVITLDAGDQFQGSLFYSTYKGKAAAEFMNAIGFDAMAVGNHEFDDGPQGLADFLEKVEFPVLSGNIGVENEPSLKGKVPGSVILDVGGQKVGIVSVLAEDTAETSSPGKNVGFLKAETYLKGAVEGMEAAGVDKIIALTHVGLPRDLEVASRVPGIDLIVGGHSHTLLSNTDKKAAGPYPVLVQNPRGRQVPVVQAYAYGKYLGEIEVVFDDDGNVVSAAGNPILLDASVPADKEVAARVAELAVPLEELRTKVIGSTSDTIDGSRDSCRLQECTMGNLVADAMLARVKDQGVQIAIQNGGGLRASIDAGEVTMGEVITVLPFQNTLSTFQLKGSDVIAALENGVSLVEEAAGRFPQVAGIRYSWTRARKPKEGRIISVEVEEEGNWVPLDPEKVYGVVSNNYMRGGGDGYRIFADAGANAYDYGPGLEEVVAEYVGNLQGGYTPYLDGRVREVK</sequence>
<dbReference type="GO" id="GO:0000166">
    <property type="term" value="F:nucleotide binding"/>
    <property type="evidence" value="ECO:0007669"/>
    <property type="project" value="UniProtKB-KW"/>
</dbReference>
<dbReference type="PROSITE" id="PS00785">
    <property type="entry name" value="5_NUCLEOTIDASE_1"/>
    <property type="match status" value="1"/>
</dbReference>
<dbReference type="PANTHER" id="PTHR11575:SF24">
    <property type="entry name" value="5'-NUCLEOTIDASE"/>
    <property type="match status" value="1"/>
</dbReference>
<gene>
    <name evidence="9" type="ORF">H1W37_17725</name>
</gene>
<dbReference type="Gene3D" id="3.90.780.10">
    <property type="entry name" value="5'-Nucleotidase, C-terminal domain"/>
    <property type="match status" value="1"/>
</dbReference>
<dbReference type="Gene3D" id="3.60.21.10">
    <property type="match status" value="1"/>
</dbReference>
<proteinExistence type="inferred from homology"/>
<dbReference type="InterPro" id="IPR036907">
    <property type="entry name" value="5'-Nucleotdase_C_sf"/>
</dbReference>
<dbReference type="InterPro" id="IPR006146">
    <property type="entry name" value="5'-Nucleotdase_CS"/>
</dbReference>
<evidence type="ECO:0000256" key="5">
    <source>
        <dbReference type="ARBA" id="ARBA00022801"/>
    </source>
</evidence>
<feature type="signal peptide" evidence="6">
    <location>
        <begin position="1"/>
        <end position="22"/>
    </location>
</feature>
<protein>
    <submittedName>
        <fullName evidence="9">5'-nucleotidase C-terminal domain-containing protein</fullName>
    </submittedName>
</protein>
<dbReference type="PROSITE" id="PS00786">
    <property type="entry name" value="5_NUCLEOTIDASE_2"/>
    <property type="match status" value="1"/>
</dbReference>
<comment type="caution">
    <text evidence="9">The sequence shown here is derived from an EMBL/GenBank/DDBJ whole genome shotgun (WGS) entry which is preliminary data.</text>
</comment>
<reference evidence="9 10" key="1">
    <citation type="submission" date="2020-07" db="EMBL/GenBank/DDBJ databases">
        <authorList>
            <person name="Li M."/>
        </authorList>
    </citation>
    <scope>NUCLEOTIDE SEQUENCE [LARGE SCALE GENOMIC DNA]</scope>
    <source>
        <strain evidence="9 10">DSM 23284</strain>
    </source>
</reference>
<accession>A0A838XWT3</accession>
<dbReference type="PANTHER" id="PTHR11575">
    <property type="entry name" value="5'-NUCLEOTIDASE-RELATED"/>
    <property type="match status" value="1"/>
</dbReference>
<feature type="domain" description="Calcineurin-like phosphoesterase" evidence="7">
    <location>
        <begin position="26"/>
        <end position="248"/>
    </location>
</feature>
<dbReference type="AlphaFoldDB" id="A0A838XWT3"/>
<dbReference type="GO" id="GO:0046872">
    <property type="term" value="F:metal ion binding"/>
    <property type="evidence" value="ECO:0007669"/>
    <property type="project" value="UniProtKB-KW"/>
</dbReference>
<reference evidence="9 10" key="2">
    <citation type="submission" date="2020-08" db="EMBL/GenBank/DDBJ databases">
        <title>Stappia taiwanensis sp. nov., isolated from a coastal thermal spring.</title>
        <authorList>
            <person name="Kampfer P."/>
        </authorList>
    </citation>
    <scope>NUCLEOTIDE SEQUENCE [LARGE SCALE GENOMIC DNA]</scope>
    <source>
        <strain evidence="9 10">DSM 23284</strain>
    </source>
</reference>
<keyword evidence="3 6" id="KW-0732">Signal</keyword>
<dbReference type="PRINTS" id="PR01607">
    <property type="entry name" value="APYRASEFAMLY"/>
</dbReference>
<dbReference type="GO" id="GO:0009166">
    <property type="term" value="P:nucleotide catabolic process"/>
    <property type="evidence" value="ECO:0007669"/>
    <property type="project" value="InterPro"/>
</dbReference>
<dbReference type="Pfam" id="PF02872">
    <property type="entry name" value="5_nucleotid_C"/>
    <property type="match status" value="1"/>
</dbReference>
<dbReference type="RefSeq" id="WP_181761700.1">
    <property type="nucleotide sequence ID" value="NZ_BMCR01000004.1"/>
</dbReference>
<evidence type="ECO:0000256" key="4">
    <source>
        <dbReference type="ARBA" id="ARBA00022741"/>
    </source>
</evidence>
<dbReference type="GO" id="GO:0016788">
    <property type="term" value="F:hydrolase activity, acting on ester bonds"/>
    <property type="evidence" value="ECO:0007669"/>
    <property type="project" value="InterPro"/>
</dbReference>
<evidence type="ECO:0000313" key="10">
    <source>
        <dbReference type="Proteomes" id="UP000559404"/>
    </source>
</evidence>
<dbReference type="InterPro" id="IPR008334">
    <property type="entry name" value="5'-Nucleotdase_C"/>
</dbReference>
<feature type="domain" description="5'-Nucleotidase C-terminal" evidence="8">
    <location>
        <begin position="336"/>
        <end position="497"/>
    </location>
</feature>
<dbReference type="CDD" id="cd07409">
    <property type="entry name" value="MPP_CD73_N"/>
    <property type="match status" value="1"/>
</dbReference>
<evidence type="ECO:0000256" key="2">
    <source>
        <dbReference type="ARBA" id="ARBA00022723"/>
    </source>
</evidence>
<comment type="similarity">
    <text evidence="1 6">Belongs to the 5'-nucleotidase family.</text>
</comment>
<dbReference type="InterPro" id="IPR006179">
    <property type="entry name" value="5_nucleotidase/apyrase"/>
</dbReference>
<dbReference type="InterPro" id="IPR029052">
    <property type="entry name" value="Metallo-depent_PP-like"/>
</dbReference>
<name>A0A838XWT3_9HYPH</name>
<evidence type="ECO:0000259" key="8">
    <source>
        <dbReference type="Pfam" id="PF02872"/>
    </source>
</evidence>
<organism evidence="9 10">
    <name type="scientific">Stappia taiwanensis</name>
    <dbReference type="NCBI Taxonomy" id="992267"/>
    <lineage>
        <taxon>Bacteria</taxon>
        <taxon>Pseudomonadati</taxon>
        <taxon>Pseudomonadota</taxon>
        <taxon>Alphaproteobacteria</taxon>
        <taxon>Hyphomicrobiales</taxon>
        <taxon>Stappiaceae</taxon>
        <taxon>Stappia</taxon>
    </lineage>
</organism>
<evidence type="ECO:0000256" key="6">
    <source>
        <dbReference type="RuleBase" id="RU362119"/>
    </source>
</evidence>
<keyword evidence="2" id="KW-0479">Metal-binding</keyword>